<proteinExistence type="predicted"/>
<reference evidence="1" key="1">
    <citation type="submission" date="2019-08" db="EMBL/GenBank/DDBJ databases">
        <authorList>
            <person name="Kucharzyk K."/>
            <person name="Murdoch R.W."/>
            <person name="Higgins S."/>
            <person name="Loffler F."/>
        </authorList>
    </citation>
    <scope>NUCLEOTIDE SEQUENCE</scope>
</reference>
<dbReference type="EMBL" id="VSSQ01063174">
    <property type="protein sequence ID" value="MPN16253.1"/>
    <property type="molecule type" value="Genomic_DNA"/>
</dbReference>
<comment type="caution">
    <text evidence="1">The sequence shown here is derived from an EMBL/GenBank/DDBJ whole genome shotgun (WGS) entry which is preliminary data.</text>
</comment>
<protein>
    <submittedName>
        <fullName evidence="1">Uncharacterized protein</fullName>
    </submittedName>
</protein>
<gene>
    <name evidence="1" type="ORF">SDC9_163591</name>
</gene>
<dbReference type="AlphaFoldDB" id="A0A645FW98"/>
<evidence type="ECO:0000313" key="1">
    <source>
        <dbReference type="EMBL" id="MPN16253.1"/>
    </source>
</evidence>
<accession>A0A645FW98</accession>
<name>A0A645FW98_9ZZZZ</name>
<sequence length="94" mass="11015">MMAVGNFKQVIDRFSQMDFAHSYIQVFFPKPINIPIKKLHIYIYRDNSHIKDSINHIFSFPAHHSDNKGRKIVLHLGRNVSDHAKVNQGYDLPR</sequence>
<organism evidence="1">
    <name type="scientific">bioreactor metagenome</name>
    <dbReference type="NCBI Taxonomy" id="1076179"/>
    <lineage>
        <taxon>unclassified sequences</taxon>
        <taxon>metagenomes</taxon>
        <taxon>ecological metagenomes</taxon>
    </lineage>
</organism>